<accession>A0ABR2X569</accession>
<gene>
    <name evidence="9" type="primary">RAD23_1</name>
    <name evidence="9" type="ORF">K7432_000059</name>
</gene>
<feature type="compositionally biased region" description="Basic and acidic residues" evidence="6">
    <location>
        <begin position="114"/>
        <end position="123"/>
    </location>
</feature>
<dbReference type="SUPFAM" id="SSF54236">
    <property type="entry name" value="Ubiquitin-like"/>
    <property type="match status" value="1"/>
</dbReference>
<dbReference type="SMART" id="SM00165">
    <property type="entry name" value="UBA"/>
    <property type="match status" value="2"/>
</dbReference>
<dbReference type="InterPro" id="IPR006636">
    <property type="entry name" value="STI1_HS-bd"/>
</dbReference>
<evidence type="ECO:0000256" key="4">
    <source>
        <dbReference type="ARBA" id="ARBA00023242"/>
    </source>
</evidence>
<evidence type="ECO:0000256" key="1">
    <source>
        <dbReference type="ARBA" id="ARBA00022737"/>
    </source>
</evidence>
<dbReference type="Gene3D" id="1.10.10.540">
    <property type="entry name" value="XPC-binding domain"/>
    <property type="match status" value="1"/>
</dbReference>
<dbReference type="NCBIfam" id="TIGR00601">
    <property type="entry name" value="rad23"/>
    <property type="match status" value="1"/>
</dbReference>
<evidence type="ECO:0000256" key="6">
    <source>
        <dbReference type="SAM" id="MobiDB-lite"/>
    </source>
</evidence>
<comment type="caution">
    <text evidence="9">The sequence shown here is derived from an EMBL/GenBank/DDBJ whole genome shotgun (WGS) entry which is preliminary data.</text>
</comment>
<dbReference type="Proteomes" id="UP001479436">
    <property type="component" value="Unassembled WGS sequence"/>
</dbReference>
<dbReference type="CDD" id="cd14280">
    <property type="entry name" value="UBA1_Rad23_like"/>
    <property type="match status" value="1"/>
</dbReference>
<dbReference type="InterPro" id="IPR029071">
    <property type="entry name" value="Ubiquitin-like_domsf"/>
</dbReference>
<dbReference type="Gene3D" id="3.10.20.90">
    <property type="entry name" value="Phosphatidylinositol 3-kinase Catalytic Subunit, Chain A, domain 1"/>
    <property type="match status" value="1"/>
</dbReference>
<sequence length="347" mass="38930">MKLTIKTLQQKQFQIEVEPEDKVSNLKEKIEQSQGYPVAQQKLIFSGKILVDDKLVSEYNATERDFMVVMVSKPKAQPAASAATTTATPATPAPPAVLVQTPQAPTRINQRQTNSEDKPDDTPAPRPPTNTQNATNVDAELATGPEHEAAISHMLEMGFEREKITKAMRASFNNPDRAVEYLMNGIPEHPEREVTASSLRQPQNLFTAAAEHAAAMEEQDEEDADLSYLTSQPQFQQLRQLVQQNPELLQPLLQQLGQANPELLQLINENQDTFFQLLSADNDDMDDDEDYDPEEPEMQYIQISDQEKEAIDRLVALGFDRETATEAYFACDKNEELAANYLFDSGF</sequence>
<evidence type="ECO:0000256" key="2">
    <source>
        <dbReference type="ARBA" id="ARBA00022763"/>
    </source>
</evidence>
<keyword evidence="4 5" id="KW-0539">Nucleus</keyword>
<dbReference type="InterPro" id="IPR015940">
    <property type="entry name" value="UBA"/>
</dbReference>
<dbReference type="InterPro" id="IPR004806">
    <property type="entry name" value="Rad23"/>
</dbReference>
<keyword evidence="10" id="KW-1185">Reference proteome</keyword>
<dbReference type="Pfam" id="PF00627">
    <property type="entry name" value="UBA"/>
    <property type="match status" value="2"/>
</dbReference>
<reference evidence="9 10" key="1">
    <citation type="submission" date="2023-04" db="EMBL/GenBank/DDBJ databases">
        <title>Genome of Basidiobolus ranarum AG-B5.</title>
        <authorList>
            <person name="Stajich J.E."/>
            <person name="Carter-House D."/>
            <person name="Gryganskyi A."/>
        </authorList>
    </citation>
    <scope>NUCLEOTIDE SEQUENCE [LARGE SCALE GENOMIC DNA]</scope>
    <source>
        <strain evidence="9 10">AG-B5</strain>
    </source>
</reference>
<evidence type="ECO:0000313" key="10">
    <source>
        <dbReference type="Proteomes" id="UP001479436"/>
    </source>
</evidence>
<dbReference type="EMBL" id="JASJQH010000001">
    <property type="protein sequence ID" value="KAK9768932.1"/>
    <property type="molecule type" value="Genomic_DNA"/>
</dbReference>
<dbReference type="InterPro" id="IPR015360">
    <property type="entry name" value="XPC-bd"/>
</dbReference>
<dbReference type="PROSITE" id="PS50053">
    <property type="entry name" value="UBIQUITIN_2"/>
    <property type="match status" value="1"/>
</dbReference>
<comment type="function">
    <text evidence="5">Multiubiquitin chain receptor involved in modulation of proteasomal degradation. Involved in nucleotide excision repair.</text>
</comment>
<evidence type="ECO:0000259" key="8">
    <source>
        <dbReference type="PROSITE" id="PS50053"/>
    </source>
</evidence>
<name>A0ABR2X569_9FUNG</name>
<dbReference type="CDD" id="cd14281">
    <property type="entry name" value="UBA2_Rad23_like"/>
    <property type="match status" value="1"/>
</dbReference>
<organism evidence="9 10">
    <name type="scientific">Basidiobolus ranarum</name>
    <dbReference type="NCBI Taxonomy" id="34480"/>
    <lineage>
        <taxon>Eukaryota</taxon>
        <taxon>Fungi</taxon>
        <taxon>Fungi incertae sedis</taxon>
        <taxon>Zoopagomycota</taxon>
        <taxon>Entomophthoromycotina</taxon>
        <taxon>Basidiobolomycetes</taxon>
        <taxon>Basidiobolales</taxon>
        <taxon>Basidiobolaceae</taxon>
        <taxon>Basidiobolus</taxon>
    </lineage>
</organism>
<keyword evidence="3 5" id="KW-0234">DNA repair</keyword>
<keyword evidence="5" id="KW-0963">Cytoplasm</keyword>
<dbReference type="SUPFAM" id="SSF46934">
    <property type="entry name" value="UBA-like"/>
    <property type="match status" value="2"/>
</dbReference>
<comment type="similarity">
    <text evidence="5">Belongs to the RAD23 family.</text>
</comment>
<comment type="subcellular location">
    <subcellularLocation>
        <location evidence="5">Nucleus</location>
    </subcellularLocation>
    <subcellularLocation>
        <location evidence="5">Cytoplasm</location>
    </subcellularLocation>
</comment>
<dbReference type="CDD" id="cd01805">
    <property type="entry name" value="Ubl_Rad23"/>
    <property type="match status" value="1"/>
</dbReference>
<dbReference type="Pfam" id="PF09280">
    <property type="entry name" value="XPC-binding"/>
    <property type="match status" value="1"/>
</dbReference>
<dbReference type="InterPro" id="IPR036353">
    <property type="entry name" value="XPC-bd_sf"/>
</dbReference>
<dbReference type="Pfam" id="PF00240">
    <property type="entry name" value="ubiquitin"/>
    <property type="match status" value="1"/>
</dbReference>
<proteinExistence type="inferred from homology"/>
<feature type="region of interest" description="Disordered" evidence="6">
    <location>
        <begin position="80"/>
        <end position="138"/>
    </location>
</feature>
<keyword evidence="1" id="KW-0677">Repeat</keyword>
<feature type="compositionally biased region" description="Low complexity" evidence="6">
    <location>
        <begin position="80"/>
        <end position="105"/>
    </location>
</feature>
<dbReference type="SMART" id="SM00727">
    <property type="entry name" value="STI1"/>
    <property type="match status" value="1"/>
</dbReference>
<dbReference type="PRINTS" id="PR01839">
    <property type="entry name" value="RAD23PROTEIN"/>
</dbReference>
<evidence type="ECO:0000256" key="3">
    <source>
        <dbReference type="ARBA" id="ARBA00023204"/>
    </source>
</evidence>
<dbReference type="Gene3D" id="1.10.8.10">
    <property type="entry name" value="DNA helicase RuvA subunit, C-terminal domain"/>
    <property type="match status" value="2"/>
</dbReference>
<dbReference type="SMART" id="SM00213">
    <property type="entry name" value="UBQ"/>
    <property type="match status" value="1"/>
</dbReference>
<keyword evidence="2 5" id="KW-0227">DNA damage</keyword>
<dbReference type="PANTHER" id="PTHR10621:SF0">
    <property type="entry name" value="UV EXCISION REPAIR PROTEIN RAD23"/>
    <property type="match status" value="1"/>
</dbReference>
<dbReference type="InterPro" id="IPR000626">
    <property type="entry name" value="Ubiquitin-like_dom"/>
</dbReference>
<dbReference type="SUPFAM" id="SSF101238">
    <property type="entry name" value="XPC-binding domain"/>
    <property type="match status" value="1"/>
</dbReference>
<protein>
    <recommendedName>
        <fullName evidence="5">UV excision repair protein RAD23</fullName>
    </recommendedName>
</protein>
<dbReference type="InterPro" id="IPR009060">
    <property type="entry name" value="UBA-like_sf"/>
</dbReference>
<evidence type="ECO:0000313" key="9">
    <source>
        <dbReference type="EMBL" id="KAK9768932.1"/>
    </source>
</evidence>
<evidence type="ECO:0000256" key="5">
    <source>
        <dbReference type="RuleBase" id="RU367049"/>
    </source>
</evidence>
<feature type="domain" description="UBA" evidence="7">
    <location>
        <begin position="305"/>
        <end position="345"/>
    </location>
</feature>
<evidence type="ECO:0000259" key="7">
    <source>
        <dbReference type="PROSITE" id="PS50030"/>
    </source>
</evidence>
<feature type="domain" description="Ubiquitin-like" evidence="8">
    <location>
        <begin position="1"/>
        <end position="76"/>
    </location>
</feature>
<dbReference type="PROSITE" id="PS50030">
    <property type="entry name" value="UBA"/>
    <property type="match status" value="2"/>
</dbReference>
<feature type="domain" description="UBA" evidence="7">
    <location>
        <begin position="145"/>
        <end position="185"/>
    </location>
</feature>
<dbReference type="PANTHER" id="PTHR10621">
    <property type="entry name" value="UV EXCISION REPAIR PROTEIN RAD23"/>
    <property type="match status" value="1"/>
</dbReference>